<keyword evidence="3" id="KW-1185">Reference proteome</keyword>
<dbReference type="InterPro" id="IPR046798">
    <property type="entry name" value="2OG-FeII_Oxy_6"/>
</dbReference>
<organism evidence="2 3">
    <name type="scientific">Austropuccinia psidii MF-1</name>
    <dbReference type="NCBI Taxonomy" id="1389203"/>
    <lineage>
        <taxon>Eukaryota</taxon>
        <taxon>Fungi</taxon>
        <taxon>Dikarya</taxon>
        <taxon>Basidiomycota</taxon>
        <taxon>Pucciniomycotina</taxon>
        <taxon>Pucciniomycetes</taxon>
        <taxon>Pucciniales</taxon>
        <taxon>Sphaerophragmiaceae</taxon>
        <taxon>Austropuccinia</taxon>
    </lineage>
</organism>
<dbReference type="Pfam" id="PF20515">
    <property type="entry name" value="2OG-FeII_Oxy_6"/>
    <property type="match status" value="1"/>
</dbReference>
<sequence>MFGGNNFIFVDSFTKHNIVAISTFTSFEEEFNLEFIEDFQKVAHWLKKASSVYGSITGHGTQGGKMIADGWRKSQEKEAFGRYKPIKIDLKVPPNRVKYNEVNEEVKSIDLFVGNRFQLIANKDFEESHRKLESIGASRFGEMTHQESIKSHQFASNMKFTFGDFHNNYHKDEDFSNYSYGIWMPVELEKFNLVKNKESYGVKGGPFVFPSYKCGIDFSKVHGVYEIIWQPREHGHQTLRNFVEKRFENNTRLALSFQISNELALAYNKYNQGLGKLKNVTDKGVVTTTSLTLLLDGCGKSTWSQVGANGPRHIFYGQLAPLGVLWHPRHNTFPWPFYGLNHLLWPQAISCRHWPSWPIPTSPTPRPSSLILGLGGHLVF</sequence>
<reference evidence="2" key="1">
    <citation type="submission" date="2021-03" db="EMBL/GenBank/DDBJ databases">
        <title>Draft genome sequence of rust myrtle Austropuccinia psidii MF-1, a brazilian biotype.</title>
        <authorList>
            <person name="Quecine M.C."/>
            <person name="Pachon D.M.R."/>
            <person name="Bonatelli M.L."/>
            <person name="Correr F.H."/>
            <person name="Franceschini L.M."/>
            <person name="Leite T.F."/>
            <person name="Margarido G.R.A."/>
            <person name="Almeida C.A."/>
            <person name="Ferrarezi J.A."/>
            <person name="Labate C.A."/>
        </authorList>
    </citation>
    <scope>NUCLEOTIDE SEQUENCE</scope>
    <source>
        <strain evidence="2">MF-1</strain>
    </source>
</reference>
<name>A0A9Q3JQS2_9BASI</name>
<evidence type="ECO:0000313" key="2">
    <source>
        <dbReference type="EMBL" id="MBW0566381.1"/>
    </source>
</evidence>
<proteinExistence type="predicted"/>
<evidence type="ECO:0000313" key="3">
    <source>
        <dbReference type="Proteomes" id="UP000765509"/>
    </source>
</evidence>
<protein>
    <recommendedName>
        <fullName evidence="1">Tet-like 2OG-Fe(II) oxygenase domain-containing protein</fullName>
    </recommendedName>
</protein>
<comment type="caution">
    <text evidence="2">The sequence shown here is derived from an EMBL/GenBank/DDBJ whole genome shotgun (WGS) entry which is preliminary data.</text>
</comment>
<evidence type="ECO:0000259" key="1">
    <source>
        <dbReference type="Pfam" id="PF20515"/>
    </source>
</evidence>
<accession>A0A9Q3JQS2</accession>
<dbReference type="Proteomes" id="UP000765509">
    <property type="component" value="Unassembled WGS sequence"/>
</dbReference>
<dbReference type="AlphaFoldDB" id="A0A9Q3JQS2"/>
<dbReference type="OrthoDB" id="10471486at2759"/>
<dbReference type="EMBL" id="AVOT02079021">
    <property type="protein sequence ID" value="MBW0566381.1"/>
    <property type="molecule type" value="Genomic_DNA"/>
</dbReference>
<gene>
    <name evidence="2" type="ORF">O181_106096</name>
</gene>
<feature type="domain" description="Tet-like 2OG-Fe(II) oxygenase" evidence="1">
    <location>
        <begin position="38"/>
        <end position="240"/>
    </location>
</feature>